<dbReference type="AlphaFoldDB" id="A0A0K6GGF5"/>
<accession>A0A0K6GGF5</accession>
<name>A0A0K6GGF5_9AGAM</name>
<organism evidence="1 2">
    <name type="scientific">Rhizoctonia solani</name>
    <dbReference type="NCBI Taxonomy" id="456999"/>
    <lineage>
        <taxon>Eukaryota</taxon>
        <taxon>Fungi</taxon>
        <taxon>Dikarya</taxon>
        <taxon>Basidiomycota</taxon>
        <taxon>Agaricomycotina</taxon>
        <taxon>Agaricomycetes</taxon>
        <taxon>Cantharellales</taxon>
        <taxon>Ceratobasidiaceae</taxon>
        <taxon>Rhizoctonia</taxon>
    </lineage>
</organism>
<dbReference type="EMBL" id="CYGV01001858">
    <property type="protein sequence ID" value="CUA77703.1"/>
    <property type="molecule type" value="Genomic_DNA"/>
</dbReference>
<evidence type="ECO:0000313" key="1">
    <source>
        <dbReference type="EMBL" id="CUA77703.1"/>
    </source>
</evidence>
<proteinExistence type="predicted"/>
<keyword evidence="2" id="KW-1185">Reference proteome</keyword>
<sequence>MNNWFIDPDTILRFPLLRGFPLNDCVRRRIASYFHTNFLNWTFHAWLNYIPEHAECWGKLRVPDGGDCIRSAAVVDHLSPYGKRDSSFVRYTLQKDANENHQNLKPRMVDEFGYGRFNFVIALSLPPSITFNIEEPELHILGHITEAKGTEGDAANDCLVYSIRPLGYP</sequence>
<dbReference type="Proteomes" id="UP000044841">
    <property type="component" value="Unassembled WGS sequence"/>
</dbReference>
<evidence type="ECO:0000313" key="2">
    <source>
        <dbReference type="Proteomes" id="UP000044841"/>
    </source>
</evidence>
<gene>
    <name evidence="1" type="ORF">RSOLAG22IIIB_12773</name>
</gene>
<reference evidence="1 2" key="1">
    <citation type="submission" date="2015-07" db="EMBL/GenBank/DDBJ databases">
        <authorList>
            <person name="Noorani M."/>
        </authorList>
    </citation>
    <scope>NUCLEOTIDE SEQUENCE [LARGE SCALE GENOMIC DNA]</scope>
    <source>
        <strain evidence="1">BBA 69670</strain>
    </source>
</reference>
<protein>
    <submittedName>
        <fullName evidence="1">Uncharacterized protein</fullName>
    </submittedName>
</protein>